<dbReference type="GO" id="GO:0006364">
    <property type="term" value="P:rRNA processing"/>
    <property type="evidence" value="ECO:0007669"/>
    <property type="project" value="TreeGrafter"/>
</dbReference>
<dbReference type="AlphaFoldDB" id="A0AAN6GPQ6"/>
<keyword evidence="2 4" id="KW-0689">Ribosomal protein</keyword>
<dbReference type="PROSITE" id="PS00948">
    <property type="entry name" value="RIBOSOMAL_S7E"/>
    <property type="match status" value="1"/>
</dbReference>
<dbReference type="GO" id="GO:0022627">
    <property type="term" value="C:cytosolic small ribosomal subunit"/>
    <property type="evidence" value="ECO:0007669"/>
    <property type="project" value="TreeGrafter"/>
</dbReference>
<evidence type="ECO:0000256" key="3">
    <source>
        <dbReference type="ARBA" id="ARBA00023274"/>
    </source>
</evidence>
<evidence type="ECO:0000313" key="6">
    <source>
        <dbReference type="EMBL" id="KAK0548640.1"/>
    </source>
</evidence>
<evidence type="ECO:0000256" key="4">
    <source>
        <dbReference type="RuleBase" id="RU364105"/>
    </source>
</evidence>
<sequence length="197" mass="22014">MSSVSHKILRTANAPSGSPTETETLVAQALVDLENNVPELRAELRPLQISAAAEIDVRGGKKAIAVFVPMPQQKAYRKVQQRLTRELEKKFSDRHVVFVGQRRILGKPGRHSRVKQPRPRSRTLTAVHESILSDIVYPTEITGKRTRIATDGSKLIKCFLDAKDATSLEYKLDSFSSVYRKLTGKDVTFVFRDADGV</sequence>
<dbReference type="GO" id="GO:0006412">
    <property type="term" value="P:translation"/>
    <property type="evidence" value="ECO:0007669"/>
    <property type="project" value="InterPro"/>
</dbReference>
<dbReference type="InterPro" id="IPR047861">
    <property type="entry name" value="Ribosomal_eS7_CS"/>
</dbReference>
<gene>
    <name evidence="6" type="primary">RPS7A</name>
    <name evidence="6" type="ORF">OC846_004399</name>
</gene>
<comment type="similarity">
    <text evidence="1 4">Belongs to the eukaryotic ribosomal protein eS7 family.</text>
</comment>
<protein>
    <recommendedName>
        <fullName evidence="4">40S ribosomal protein S7</fullName>
    </recommendedName>
</protein>
<name>A0AAN6GPQ6_9BASI</name>
<evidence type="ECO:0000256" key="5">
    <source>
        <dbReference type="SAM" id="MobiDB-lite"/>
    </source>
</evidence>
<evidence type="ECO:0000313" key="7">
    <source>
        <dbReference type="Proteomes" id="UP001176517"/>
    </source>
</evidence>
<dbReference type="GO" id="GO:0003735">
    <property type="term" value="F:structural constituent of ribosome"/>
    <property type="evidence" value="ECO:0007669"/>
    <property type="project" value="InterPro"/>
</dbReference>
<feature type="region of interest" description="Disordered" evidence="5">
    <location>
        <begin position="1"/>
        <end position="21"/>
    </location>
</feature>
<dbReference type="InterPro" id="IPR000554">
    <property type="entry name" value="Ribosomal_eS7"/>
</dbReference>
<keyword evidence="7" id="KW-1185">Reference proteome</keyword>
<dbReference type="EMBL" id="JAPDMZ010000131">
    <property type="protein sequence ID" value="KAK0548640.1"/>
    <property type="molecule type" value="Genomic_DNA"/>
</dbReference>
<organism evidence="6 7">
    <name type="scientific">Tilletia horrida</name>
    <dbReference type="NCBI Taxonomy" id="155126"/>
    <lineage>
        <taxon>Eukaryota</taxon>
        <taxon>Fungi</taxon>
        <taxon>Dikarya</taxon>
        <taxon>Basidiomycota</taxon>
        <taxon>Ustilaginomycotina</taxon>
        <taxon>Exobasidiomycetes</taxon>
        <taxon>Tilletiales</taxon>
        <taxon>Tilletiaceae</taxon>
        <taxon>Tilletia</taxon>
    </lineage>
</organism>
<comment type="caution">
    <text evidence="6">The sequence shown here is derived from an EMBL/GenBank/DDBJ whole genome shotgun (WGS) entry which is preliminary data.</text>
</comment>
<dbReference type="Proteomes" id="UP001176517">
    <property type="component" value="Unassembled WGS sequence"/>
</dbReference>
<proteinExistence type="inferred from homology"/>
<dbReference type="GO" id="GO:0032040">
    <property type="term" value="C:small-subunit processome"/>
    <property type="evidence" value="ECO:0007669"/>
    <property type="project" value="TreeGrafter"/>
</dbReference>
<dbReference type="GO" id="GO:0030686">
    <property type="term" value="C:90S preribosome"/>
    <property type="evidence" value="ECO:0007669"/>
    <property type="project" value="TreeGrafter"/>
</dbReference>
<dbReference type="GO" id="GO:0042274">
    <property type="term" value="P:ribosomal small subunit biogenesis"/>
    <property type="evidence" value="ECO:0007669"/>
    <property type="project" value="TreeGrafter"/>
</dbReference>
<dbReference type="PANTHER" id="PTHR11278">
    <property type="entry name" value="40S RIBOSOMAL PROTEIN S7"/>
    <property type="match status" value="1"/>
</dbReference>
<reference evidence="6" key="1">
    <citation type="journal article" date="2023" name="PhytoFront">
        <title>Draft Genome Resources of Seven Strains of Tilletia horrida, Causal Agent of Kernel Smut of Rice.</title>
        <authorList>
            <person name="Khanal S."/>
            <person name="Antony Babu S."/>
            <person name="Zhou X.G."/>
        </authorList>
    </citation>
    <scope>NUCLEOTIDE SEQUENCE</scope>
    <source>
        <strain evidence="6">TX6</strain>
    </source>
</reference>
<evidence type="ECO:0000256" key="1">
    <source>
        <dbReference type="ARBA" id="ARBA00007820"/>
    </source>
</evidence>
<evidence type="ECO:0000256" key="2">
    <source>
        <dbReference type="ARBA" id="ARBA00022980"/>
    </source>
</evidence>
<dbReference type="Pfam" id="PF01251">
    <property type="entry name" value="Ribosomal_S7e"/>
    <property type="match status" value="1"/>
</dbReference>
<accession>A0AAN6GPQ6</accession>
<keyword evidence="3 4" id="KW-0687">Ribonucleoprotein</keyword>
<dbReference type="PANTHER" id="PTHR11278:SF0">
    <property type="entry name" value="SMALL RIBOSOMAL SUBUNIT PROTEIN ES7"/>
    <property type="match status" value="1"/>
</dbReference>